<protein>
    <submittedName>
        <fullName evidence="2">DUF4199 family protein</fullName>
    </submittedName>
</protein>
<dbReference type="EMBL" id="JAHESD010000012">
    <property type="protein sequence ID" value="MBT1703183.1"/>
    <property type="molecule type" value="Genomic_DNA"/>
</dbReference>
<feature type="transmembrane region" description="Helical" evidence="1">
    <location>
        <begin position="34"/>
        <end position="55"/>
    </location>
</feature>
<evidence type="ECO:0000313" key="2">
    <source>
        <dbReference type="EMBL" id="MBT1703183.1"/>
    </source>
</evidence>
<evidence type="ECO:0000313" key="3">
    <source>
        <dbReference type="Proteomes" id="UP000772618"/>
    </source>
</evidence>
<feature type="transmembrane region" description="Helical" evidence="1">
    <location>
        <begin position="67"/>
        <end position="94"/>
    </location>
</feature>
<dbReference type="RefSeq" id="WP_254153148.1">
    <property type="nucleotide sequence ID" value="NZ_JAHESD010000012.1"/>
</dbReference>
<reference evidence="2 3" key="1">
    <citation type="submission" date="2021-05" db="EMBL/GenBank/DDBJ databases">
        <title>A Polyphasic approach of four new species of the genus Ohtaekwangia: Ohtaekwangia histidinii sp. nov., Ohtaekwangia cretensis sp. nov., Ohtaekwangia indiensis sp. nov., Ohtaekwangia reichenbachii sp. nov. from diverse environment.</title>
        <authorList>
            <person name="Octaviana S."/>
        </authorList>
    </citation>
    <scope>NUCLEOTIDE SEQUENCE [LARGE SCALE GENOMIC DNA]</scope>
    <source>
        <strain evidence="2 3">PWU20</strain>
    </source>
</reference>
<accession>A0ABS5VP36</accession>
<keyword evidence="1" id="KW-0812">Transmembrane</keyword>
<dbReference type="Proteomes" id="UP000772618">
    <property type="component" value="Unassembled WGS sequence"/>
</dbReference>
<evidence type="ECO:0000256" key="1">
    <source>
        <dbReference type="SAM" id="Phobius"/>
    </source>
</evidence>
<keyword evidence="1" id="KW-0472">Membrane</keyword>
<sequence>MKPLIRVPLINGAIAGTLGSLLVVGLYYLNRHPFLFPVYFDQRILLFGIFIFFTLKELRESYFRGILYFWQGAIASFIFIAVFAIISSTAVFLFSQLVPDFVQSYINLSMEQLKGLPADIIERIGKEVYERNLEALPSTNGKDLASLYFWQSFIIGLFISIIMSVLLRRQPKP</sequence>
<dbReference type="Pfam" id="PF13858">
    <property type="entry name" value="DUF4199"/>
    <property type="match status" value="1"/>
</dbReference>
<gene>
    <name evidence="2" type="ORF">KK060_07820</name>
</gene>
<keyword evidence="1" id="KW-1133">Transmembrane helix</keyword>
<comment type="caution">
    <text evidence="2">The sequence shown here is derived from an EMBL/GenBank/DDBJ whole genome shotgun (WGS) entry which is preliminary data.</text>
</comment>
<proteinExistence type="predicted"/>
<dbReference type="InterPro" id="IPR025250">
    <property type="entry name" value="DUF4199"/>
</dbReference>
<keyword evidence="3" id="KW-1185">Reference proteome</keyword>
<organism evidence="2 3">
    <name type="scientific">Chryseosolibacter indicus</name>
    <dbReference type="NCBI Taxonomy" id="2782351"/>
    <lineage>
        <taxon>Bacteria</taxon>
        <taxon>Pseudomonadati</taxon>
        <taxon>Bacteroidota</taxon>
        <taxon>Cytophagia</taxon>
        <taxon>Cytophagales</taxon>
        <taxon>Chryseotaleaceae</taxon>
        <taxon>Chryseosolibacter</taxon>
    </lineage>
</organism>
<feature type="transmembrane region" description="Helical" evidence="1">
    <location>
        <begin position="147"/>
        <end position="167"/>
    </location>
</feature>
<feature type="transmembrane region" description="Helical" evidence="1">
    <location>
        <begin position="7"/>
        <end position="28"/>
    </location>
</feature>
<name>A0ABS5VP36_9BACT</name>